<dbReference type="Gene3D" id="2.40.170.20">
    <property type="entry name" value="TonB-dependent receptor, beta-barrel domain"/>
    <property type="match status" value="1"/>
</dbReference>
<evidence type="ECO:0000259" key="6">
    <source>
        <dbReference type="Pfam" id="PF00593"/>
    </source>
</evidence>
<dbReference type="GO" id="GO:0009279">
    <property type="term" value="C:cell outer membrane"/>
    <property type="evidence" value="ECO:0007669"/>
    <property type="project" value="UniProtKB-SubCell"/>
</dbReference>
<reference evidence="8 9" key="2">
    <citation type="journal article" date="2017" name="Antonie Van Leeuwenhoek">
        <title>Rhizobium rhizosphaerae sp. nov., a novel species isolated from rice rhizosphere.</title>
        <authorList>
            <person name="Zhao J.J."/>
            <person name="Zhang J."/>
            <person name="Zhang R.J."/>
            <person name="Zhang C.W."/>
            <person name="Yin H.Q."/>
            <person name="Zhang X.X."/>
        </authorList>
    </citation>
    <scope>NUCLEOTIDE SEQUENCE [LARGE SCALE GENOMIC DNA]</scope>
    <source>
        <strain evidence="8 9">ACAM 611</strain>
    </source>
</reference>
<keyword evidence="5" id="KW-0732">Signal</keyword>
<dbReference type="PANTHER" id="PTHR40980">
    <property type="entry name" value="PLUG DOMAIN-CONTAINING PROTEIN"/>
    <property type="match status" value="1"/>
</dbReference>
<proteinExistence type="inferred from homology"/>
<protein>
    <recommendedName>
        <fullName evidence="10">TonB-dependent receptor</fullName>
    </recommendedName>
</protein>
<feature type="domain" description="TonB-dependent receptor-like beta-barrel" evidence="6">
    <location>
        <begin position="452"/>
        <end position="925"/>
    </location>
</feature>
<dbReference type="RefSeq" id="WP_006006927.1">
    <property type="nucleotide sequence ID" value="NZ_BAET01000030.1"/>
</dbReference>
<evidence type="ECO:0008006" key="10">
    <source>
        <dbReference type="Google" id="ProtNLM"/>
    </source>
</evidence>
<keyword evidence="2 4" id="KW-0472">Membrane</keyword>
<organism evidence="8 9">
    <name type="scientific">Glaciecola punicea ACAM 611</name>
    <dbReference type="NCBI Taxonomy" id="1121923"/>
    <lineage>
        <taxon>Bacteria</taxon>
        <taxon>Pseudomonadati</taxon>
        <taxon>Pseudomonadota</taxon>
        <taxon>Gammaproteobacteria</taxon>
        <taxon>Alteromonadales</taxon>
        <taxon>Alteromonadaceae</taxon>
        <taxon>Glaciecola</taxon>
    </lineage>
</organism>
<feature type="domain" description="TonB-dependent receptor plug" evidence="7">
    <location>
        <begin position="65"/>
        <end position="164"/>
    </location>
</feature>
<evidence type="ECO:0000256" key="5">
    <source>
        <dbReference type="SAM" id="SignalP"/>
    </source>
</evidence>
<evidence type="ECO:0000313" key="8">
    <source>
        <dbReference type="EMBL" id="GAB56607.1"/>
    </source>
</evidence>
<evidence type="ECO:0000256" key="3">
    <source>
        <dbReference type="ARBA" id="ARBA00023237"/>
    </source>
</evidence>
<dbReference type="PANTHER" id="PTHR40980:SF3">
    <property type="entry name" value="TONB-DEPENDENT RECEPTOR-LIKE BETA-BARREL DOMAIN-CONTAINING PROTEIN"/>
    <property type="match status" value="1"/>
</dbReference>
<dbReference type="eggNOG" id="COG1629">
    <property type="taxonomic scope" value="Bacteria"/>
</dbReference>
<evidence type="ECO:0000256" key="4">
    <source>
        <dbReference type="RuleBase" id="RU003357"/>
    </source>
</evidence>
<gene>
    <name evidence="8" type="ORF">GPUN_2492</name>
</gene>
<evidence type="ECO:0000256" key="1">
    <source>
        <dbReference type="ARBA" id="ARBA00004442"/>
    </source>
</evidence>
<keyword evidence="9" id="KW-1185">Reference proteome</keyword>
<dbReference type="Pfam" id="PF00593">
    <property type="entry name" value="TonB_dep_Rec_b-barrel"/>
    <property type="match status" value="1"/>
</dbReference>
<dbReference type="OrthoDB" id="8727862at2"/>
<keyword evidence="4" id="KW-0798">TonB box</keyword>
<dbReference type="NCBIfam" id="TIGR01782">
    <property type="entry name" value="TonB-Xanth-Caul"/>
    <property type="match status" value="1"/>
</dbReference>
<comment type="similarity">
    <text evidence="4">Belongs to the TonB-dependent receptor family.</text>
</comment>
<dbReference type="Pfam" id="PF07715">
    <property type="entry name" value="Plug"/>
    <property type="match status" value="1"/>
</dbReference>
<dbReference type="InterPro" id="IPR037066">
    <property type="entry name" value="Plug_dom_sf"/>
</dbReference>
<reference evidence="8 9" key="1">
    <citation type="journal article" date="2012" name="J. Bacteriol.">
        <title>Genome sequence of proteorhodopsin-containing sea ice bacterium Glaciecola punicea ACAM 611T.</title>
        <authorList>
            <person name="Qin Q.-L."/>
            <person name="Xie B.-B."/>
            <person name="Shu Y.-L."/>
            <person name="Rong J.-C."/>
            <person name="Zhao D.-L."/>
            <person name="Zhang X.-Y."/>
            <person name="Chen X.-L."/>
            <person name="Zhou B.-C."/>
            <person name="Zhanga Y.-Z."/>
        </authorList>
    </citation>
    <scope>NUCLEOTIDE SEQUENCE [LARGE SCALE GENOMIC DNA]</scope>
    <source>
        <strain evidence="8 9">ACAM 611</strain>
    </source>
</reference>
<sequence>MVNKVNKVSKAVLMSLFFSGVAVSQEVFSDESSQEQEIEKVSVVGVRSSLEAALFNKRYADSIQDGISADDVGKFPDLNLAESLQRVTGIQMDYAGDEGERREGRIAIRGLPVNYAITTYNGQILAAPRPDLGFSFGNIESSVISAVNVIKTPTAKMDEGGLSGIIDIQSKRALDISEDYFSAGIKGTYETLTDDISPGYSFAFGKKILDDKLGIVASLAMAEQKFRGDVIRVNRYSSKDLNDDGLADIYTPSEIRILSRKTEGDRISATLGLEYAVTENLKLGLNGLYVDDPFTHDWMMGQIDKAKITEVLDTVTNDTFGTTVTRLNMVNPRVRNQQRIIDVDNKTQAITADFEWERHNWIVTGAIHRAKASQLSTGAIARRQLRDGTGNGINLLIDTGAGNVDNFIFKDSTGALSDPSSYAVSGCSAAEISRGDSQSKCVTSSSGVGDWFLTYDSGHEFDSTDEENAFQVDVEYTFDDSVIESVETGFKLRQSEQSFVRPEWALPNNEFDYSTIPDGGSLISLNDFTSATGFFDGRLGNQIDNFYFQDGATMRQALVGDRTFSGNTFDGLPLPADGGDIAGTFSLTNRDILSVYAMANFNFEKGSIDLPIRGNIGLRYVDTKRETDAFRDNNGNLEPITAKTDFSHVLPSLNVTWAIQNDLLLRAAFSETIVRPHATNFGVGQNVDVNLTAEATDSINIELGNPELKPFESTSFDLSLEWYAENGPTITMAYFQKEISNGFDDRILCPSNLADIQALENTRLDSLLSGPLSFNSSGICSDPSGAEVLITDQVNNSDSFDIYGFEIGLLQSFDFIDIPIIRNMGLQANYTYIDTSEGPDRDSSGNNLPLAGVSKDTVNLIVFYEVEQFAVRLAYTARSEYFDKTTSTVSGDNRFIDKQDRLDAQISYSPKQIDNLFLTLEVFNLTNEQFYAYQGTESRFREAREVGQTVSFQAQYKF</sequence>
<dbReference type="AlphaFoldDB" id="H5TE80"/>
<comment type="caution">
    <text evidence="8">The sequence shown here is derived from an EMBL/GenBank/DDBJ whole genome shotgun (WGS) entry which is preliminary data.</text>
</comment>
<evidence type="ECO:0000259" key="7">
    <source>
        <dbReference type="Pfam" id="PF07715"/>
    </source>
</evidence>
<dbReference type="InterPro" id="IPR000531">
    <property type="entry name" value="Beta-barrel_TonB"/>
</dbReference>
<comment type="subcellular location">
    <subcellularLocation>
        <location evidence="1 4">Cell outer membrane</location>
    </subcellularLocation>
</comment>
<evidence type="ECO:0000313" key="9">
    <source>
        <dbReference type="Proteomes" id="UP000053586"/>
    </source>
</evidence>
<dbReference type="InterPro" id="IPR036942">
    <property type="entry name" value="Beta-barrel_TonB_sf"/>
</dbReference>
<evidence type="ECO:0000256" key="2">
    <source>
        <dbReference type="ARBA" id="ARBA00023136"/>
    </source>
</evidence>
<name>H5TE80_9ALTE</name>
<keyword evidence="3" id="KW-0998">Cell outer membrane</keyword>
<accession>H5TE80</accession>
<dbReference type="InterPro" id="IPR010104">
    <property type="entry name" value="TonB_rcpt_bac"/>
</dbReference>
<feature type="chain" id="PRO_5003597963" description="TonB-dependent receptor" evidence="5">
    <location>
        <begin position="25"/>
        <end position="958"/>
    </location>
</feature>
<dbReference type="InterPro" id="IPR012910">
    <property type="entry name" value="Plug_dom"/>
</dbReference>
<feature type="signal peptide" evidence="5">
    <location>
        <begin position="1"/>
        <end position="24"/>
    </location>
</feature>
<dbReference type="SUPFAM" id="SSF56935">
    <property type="entry name" value="Porins"/>
    <property type="match status" value="1"/>
</dbReference>
<dbReference type="Proteomes" id="UP000053586">
    <property type="component" value="Unassembled WGS sequence"/>
</dbReference>
<dbReference type="Gene3D" id="2.170.130.10">
    <property type="entry name" value="TonB-dependent receptor, plug domain"/>
    <property type="match status" value="1"/>
</dbReference>
<dbReference type="EMBL" id="BAET01000030">
    <property type="protein sequence ID" value="GAB56607.1"/>
    <property type="molecule type" value="Genomic_DNA"/>
</dbReference>